<keyword evidence="4 9" id="KW-0812">Transmembrane</keyword>
<evidence type="ECO:0000256" key="2">
    <source>
        <dbReference type="ARBA" id="ARBA00009965"/>
    </source>
</evidence>
<feature type="transmembrane region" description="Helical" evidence="9">
    <location>
        <begin position="90"/>
        <end position="113"/>
    </location>
</feature>
<evidence type="ECO:0000313" key="10">
    <source>
        <dbReference type="EMBL" id="KAK2966447.1"/>
    </source>
</evidence>
<dbReference type="Proteomes" id="UP001187471">
    <property type="component" value="Unassembled WGS sequence"/>
</dbReference>
<reference evidence="10" key="1">
    <citation type="submission" date="2022-12" db="EMBL/GenBank/DDBJ databases">
        <title>Draft genome assemblies for two species of Escallonia (Escalloniales).</title>
        <authorList>
            <person name="Chanderbali A."/>
            <person name="Dervinis C."/>
            <person name="Anghel I."/>
            <person name="Soltis D."/>
            <person name="Soltis P."/>
            <person name="Zapata F."/>
        </authorList>
    </citation>
    <scope>NUCLEOTIDE SEQUENCE</scope>
    <source>
        <strain evidence="10">UCBG92.1500</strain>
        <tissue evidence="10">Leaf</tissue>
    </source>
</reference>
<evidence type="ECO:0000256" key="4">
    <source>
        <dbReference type="ARBA" id="ARBA00022692"/>
    </source>
</evidence>
<dbReference type="NCBIfam" id="NF037982">
    <property type="entry name" value="Nramp_1"/>
    <property type="match status" value="1"/>
</dbReference>
<dbReference type="Pfam" id="PF01566">
    <property type="entry name" value="Nramp"/>
    <property type="match status" value="1"/>
</dbReference>
<name>A0AA88QE51_9ASTE</name>
<keyword evidence="6" id="KW-0406">Ion transport</keyword>
<keyword evidence="3" id="KW-0813">Transport</keyword>
<dbReference type="AlphaFoldDB" id="A0AA88QE51"/>
<protein>
    <submittedName>
        <fullName evidence="10">Uncharacterized protein</fullName>
    </submittedName>
</protein>
<gene>
    <name evidence="10" type="ORF">RJ640_005426</name>
</gene>
<dbReference type="GO" id="GO:0005886">
    <property type="term" value="C:plasma membrane"/>
    <property type="evidence" value="ECO:0007669"/>
    <property type="project" value="TreeGrafter"/>
</dbReference>
<evidence type="ECO:0000256" key="5">
    <source>
        <dbReference type="ARBA" id="ARBA00022989"/>
    </source>
</evidence>
<evidence type="ECO:0000256" key="7">
    <source>
        <dbReference type="ARBA" id="ARBA00023136"/>
    </source>
</evidence>
<comment type="caution">
    <text evidence="10">The sequence shown here is derived from an EMBL/GenBank/DDBJ whole genome shotgun (WGS) entry which is preliminary data.</text>
</comment>
<accession>A0AA88QE51</accession>
<comment type="subcellular location">
    <subcellularLocation>
        <location evidence="1">Membrane</location>
        <topology evidence="1">Multi-pass membrane protein</topology>
    </subcellularLocation>
</comment>
<sequence>MASLQQEHRGTGGSNSIVAVDVSPPSSTTDDQEDPNHQKPGWRNFLTYVGPGFLVSIAYIDPGNFLYPWYTQRATVETDFQAGANHGYDLLWIILIGSTFVLIIQSLAANLGVSTGKHLSELCRAEYPRYVKHCLWLLAEIAVIAADIPEGMNLYPFFFC</sequence>
<dbReference type="GO" id="GO:0005384">
    <property type="term" value="F:manganese ion transmembrane transporter activity"/>
    <property type="evidence" value="ECO:0007669"/>
    <property type="project" value="TreeGrafter"/>
</dbReference>
<dbReference type="PANTHER" id="PTHR11706">
    <property type="entry name" value="SOLUTE CARRIER PROTEIN FAMILY 11 MEMBER"/>
    <property type="match status" value="1"/>
</dbReference>
<keyword evidence="11" id="KW-1185">Reference proteome</keyword>
<feature type="transmembrane region" description="Helical" evidence="9">
    <location>
        <begin position="45"/>
        <end position="70"/>
    </location>
</feature>
<dbReference type="PANTHER" id="PTHR11706:SF77">
    <property type="entry name" value="METAL TRANSPORTER NRAMP5"/>
    <property type="match status" value="1"/>
</dbReference>
<evidence type="ECO:0000256" key="1">
    <source>
        <dbReference type="ARBA" id="ARBA00004141"/>
    </source>
</evidence>
<feature type="region of interest" description="Disordered" evidence="8">
    <location>
        <begin position="1"/>
        <end position="39"/>
    </location>
</feature>
<proteinExistence type="inferred from homology"/>
<dbReference type="GO" id="GO:0034755">
    <property type="term" value="P:iron ion transmembrane transport"/>
    <property type="evidence" value="ECO:0007669"/>
    <property type="project" value="TreeGrafter"/>
</dbReference>
<feature type="compositionally biased region" description="Basic and acidic residues" evidence="8">
    <location>
        <begin position="1"/>
        <end position="10"/>
    </location>
</feature>
<dbReference type="EMBL" id="JAVXUO010003125">
    <property type="protein sequence ID" value="KAK2966447.1"/>
    <property type="molecule type" value="Genomic_DNA"/>
</dbReference>
<keyword evidence="7 9" id="KW-0472">Membrane</keyword>
<dbReference type="InterPro" id="IPR001046">
    <property type="entry name" value="NRAMP_fam"/>
</dbReference>
<comment type="similarity">
    <text evidence="2">Belongs to the NRAMP (TC 2.A.55) family.</text>
</comment>
<evidence type="ECO:0000313" key="11">
    <source>
        <dbReference type="Proteomes" id="UP001187471"/>
    </source>
</evidence>
<evidence type="ECO:0000256" key="3">
    <source>
        <dbReference type="ARBA" id="ARBA00022448"/>
    </source>
</evidence>
<dbReference type="GO" id="GO:0015086">
    <property type="term" value="F:cadmium ion transmembrane transporter activity"/>
    <property type="evidence" value="ECO:0007669"/>
    <property type="project" value="TreeGrafter"/>
</dbReference>
<keyword evidence="5 9" id="KW-1133">Transmembrane helix</keyword>
<organism evidence="10 11">
    <name type="scientific">Escallonia rubra</name>
    <dbReference type="NCBI Taxonomy" id="112253"/>
    <lineage>
        <taxon>Eukaryota</taxon>
        <taxon>Viridiplantae</taxon>
        <taxon>Streptophyta</taxon>
        <taxon>Embryophyta</taxon>
        <taxon>Tracheophyta</taxon>
        <taxon>Spermatophyta</taxon>
        <taxon>Magnoliopsida</taxon>
        <taxon>eudicotyledons</taxon>
        <taxon>Gunneridae</taxon>
        <taxon>Pentapetalae</taxon>
        <taxon>asterids</taxon>
        <taxon>campanulids</taxon>
        <taxon>Escalloniales</taxon>
        <taxon>Escalloniaceae</taxon>
        <taxon>Escallonia</taxon>
    </lineage>
</organism>
<evidence type="ECO:0000256" key="9">
    <source>
        <dbReference type="SAM" id="Phobius"/>
    </source>
</evidence>
<evidence type="ECO:0000256" key="6">
    <source>
        <dbReference type="ARBA" id="ARBA00023065"/>
    </source>
</evidence>
<evidence type="ECO:0000256" key="8">
    <source>
        <dbReference type="SAM" id="MobiDB-lite"/>
    </source>
</evidence>